<dbReference type="RefSeq" id="XP_014664194.1">
    <property type="nucleotide sequence ID" value="XM_014808708.1"/>
</dbReference>
<dbReference type="GeneID" id="106806695"/>
<reference evidence="4" key="1">
    <citation type="submission" date="2025-08" db="UniProtKB">
        <authorList>
            <consortium name="RefSeq"/>
        </authorList>
    </citation>
    <scope>IDENTIFICATION</scope>
</reference>
<dbReference type="Gene3D" id="3.40.50.300">
    <property type="entry name" value="P-loop containing nucleotide triphosphate hydrolases"/>
    <property type="match status" value="1"/>
</dbReference>
<feature type="domain" description="Deoxynucleoside kinase" evidence="2">
    <location>
        <begin position="15"/>
        <end position="217"/>
    </location>
</feature>
<dbReference type="InterPro" id="IPR002624">
    <property type="entry name" value="DCK/DGK"/>
</dbReference>
<dbReference type="Proteomes" id="UP000695022">
    <property type="component" value="Unplaced"/>
</dbReference>
<keyword evidence="3" id="KW-1185">Reference proteome</keyword>
<protein>
    <submittedName>
        <fullName evidence="4">Thymidine kinase 2, mitochondrial-like</fullName>
    </submittedName>
</protein>
<evidence type="ECO:0000256" key="1">
    <source>
        <dbReference type="ARBA" id="ARBA00007420"/>
    </source>
</evidence>
<dbReference type="InterPro" id="IPR031314">
    <property type="entry name" value="DNK_dom"/>
</dbReference>
<dbReference type="PANTHER" id="PTHR10513:SF24">
    <property type="entry name" value="THYMIDINE KINASE 2, MITOCHONDRIAL"/>
    <property type="match status" value="1"/>
</dbReference>
<evidence type="ECO:0000313" key="3">
    <source>
        <dbReference type="Proteomes" id="UP000695022"/>
    </source>
</evidence>
<comment type="similarity">
    <text evidence="1">Belongs to the DCK/DGK family.</text>
</comment>
<dbReference type="InterPro" id="IPR050566">
    <property type="entry name" value="Deoxyribonucleoside_kinase"/>
</dbReference>
<sequence length="220" mass="25969">MFQQPVARTRTFKVFVEGNIASGKSTFLNYFNHSPDIEIRTEPVEKWQNLHGHNLLKLAHEDPTRWSSSLQTYALLTRLQVYNEPHKRPITIMERSIFSSRYCIGENLYRSGKMPAVEYMVLDEWYQWVVANTEVHADLIVYLRTRPEVCLVRMHKRNRKEENNISLAYLNNLHELHENWLVHQRTVKPPAPVLVLDANSNMGDMEHVFEEHREKIMGQS</sequence>
<dbReference type="SUPFAM" id="SSF52540">
    <property type="entry name" value="P-loop containing nucleoside triphosphate hydrolases"/>
    <property type="match status" value="1"/>
</dbReference>
<gene>
    <name evidence="4" type="primary">LOC106806695</name>
</gene>
<dbReference type="PANTHER" id="PTHR10513">
    <property type="entry name" value="DEOXYNUCLEOSIDE KINASE"/>
    <property type="match status" value="1"/>
</dbReference>
<evidence type="ECO:0000259" key="2">
    <source>
        <dbReference type="Pfam" id="PF01712"/>
    </source>
</evidence>
<evidence type="ECO:0000313" key="4">
    <source>
        <dbReference type="RefSeq" id="XP_014664194.1"/>
    </source>
</evidence>
<organism evidence="3 4">
    <name type="scientific">Priapulus caudatus</name>
    <name type="common">Priapulid worm</name>
    <dbReference type="NCBI Taxonomy" id="37621"/>
    <lineage>
        <taxon>Eukaryota</taxon>
        <taxon>Metazoa</taxon>
        <taxon>Ecdysozoa</taxon>
        <taxon>Scalidophora</taxon>
        <taxon>Priapulida</taxon>
        <taxon>Priapulimorpha</taxon>
        <taxon>Priapulimorphida</taxon>
        <taxon>Priapulidae</taxon>
        <taxon>Priapulus</taxon>
    </lineage>
</organism>
<proteinExistence type="inferred from homology"/>
<accession>A0ABM1DW73</accession>
<dbReference type="Pfam" id="PF01712">
    <property type="entry name" value="dNK"/>
    <property type="match status" value="1"/>
</dbReference>
<dbReference type="InterPro" id="IPR027417">
    <property type="entry name" value="P-loop_NTPase"/>
</dbReference>
<dbReference type="PIRSF" id="PIRSF000705">
    <property type="entry name" value="DNK"/>
    <property type="match status" value="1"/>
</dbReference>
<name>A0ABM1DW73_PRICU</name>
<dbReference type="CDD" id="cd01673">
    <property type="entry name" value="dNK"/>
    <property type="match status" value="1"/>
</dbReference>